<accession>A0A5E4NDN9</accession>
<organism evidence="1 2">
    <name type="scientific">Cinara cedri</name>
    <dbReference type="NCBI Taxonomy" id="506608"/>
    <lineage>
        <taxon>Eukaryota</taxon>
        <taxon>Metazoa</taxon>
        <taxon>Ecdysozoa</taxon>
        <taxon>Arthropoda</taxon>
        <taxon>Hexapoda</taxon>
        <taxon>Insecta</taxon>
        <taxon>Pterygota</taxon>
        <taxon>Neoptera</taxon>
        <taxon>Paraneoptera</taxon>
        <taxon>Hemiptera</taxon>
        <taxon>Sternorrhyncha</taxon>
        <taxon>Aphidomorpha</taxon>
        <taxon>Aphidoidea</taxon>
        <taxon>Aphididae</taxon>
        <taxon>Lachninae</taxon>
        <taxon>Cinara</taxon>
    </lineage>
</organism>
<dbReference type="Proteomes" id="UP000325440">
    <property type="component" value="Unassembled WGS sequence"/>
</dbReference>
<dbReference type="EMBL" id="CABPRJ010002141">
    <property type="protein sequence ID" value="VVC42977.1"/>
    <property type="molecule type" value="Genomic_DNA"/>
</dbReference>
<evidence type="ECO:0000313" key="2">
    <source>
        <dbReference type="Proteomes" id="UP000325440"/>
    </source>
</evidence>
<name>A0A5E4NDN9_9HEMI</name>
<gene>
    <name evidence="1" type="ORF">CINCED_3A004275</name>
</gene>
<reference evidence="1 2" key="1">
    <citation type="submission" date="2019-08" db="EMBL/GenBank/DDBJ databases">
        <authorList>
            <person name="Alioto T."/>
            <person name="Alioto T."/>
            <person name="Gomez Garrido J."/>
        </authorList>
    </citation>
    <scope>NUCLEOTIDE SEQUENCE [LARGE SCALE GENOMIC DNA]</scope>
</reference>
<keyword evidence="2" id="KW-1185">Reference proteome</keyword>
<proteinExistence type="predicted"/>
<evidence type="ECO:0000313" key="1">
    <source>
        <dbReference type="EMBL" id="VVC42977.1"/>
    </source>
</evidence>
<protein>
    <submittedName>
        <fullName evidence="1">Uncharacterized protein</fullName>
    </submittedName>
</protein>
<sequence>MVNPAFVEVSSRKYLTSNAKRTNFNRVEARKYTADVKRFCGDCTEKASIPFALKFWPDTLLNVTADFRTGSRWTRFAELVVMLSN</sequence>
<dbReference type="AlphaFoldDB" id="A0A5E4NDN9"/>